<dbReference type="Pfam" id="PF13424">
    <property type="entry name" value="TPR_12"/>
    <property type="match status" value="3"/>
</dbReference>
<dbReference type="RefSeq" id="XP_056489865.1">
    <property type="nucleotide sequence ID" value="XM_056630563.1"/>
</dbReference>
<evidence type="ECO:0000313" key="4">
    <source>
        <dbReference type="Proteomes" id="UP001147747"/>
    </source>
</evidence>
<feature type="domain" description="DUF7779" evidence="2">
    <location>
        <begin position="325"/>
        <end position="414"/>
    </location>
</feature>
<gene>
    <name evidence="3" type="ORF">N7509_005926</name>
</gene>
<reference evidence="3" key="2">
    <citation type="journal article" date="2023" name="IMA Fungus">
        <title>Comparative genomic study of the Penicillium genus elucidates a diverse pangenome and 15 lateral gene transfer events.</title>
        <authorList>
            <person name="Petersen C."/>
            <person name="Sorensen T."/>
            <person name="Nielsen M.R."/>
            <person name="Sondergaard T.E."/>
            <person name="Sorensen J.L."/>
            <person name="Fitzpatrick D.A."/>
            <person name="Frisvad J.C."/>
            <person name="Nielsen K.L."/>
        </authorList>
    </citation>
    <scope>NUCLEOTIDE SEQUENCE</scope>
    <source>
        <strain evidence="3">IBT 29677</strain>
    </source>
</reference>
<reference evidence="3" key="1">
    <citation type="submission" date="2022-12" db="EMBL/GenBank/DDBJ databases">
        <authorList>
            <person name="Petersen C."/>
        </authorList>
    </citation>
    <scope>NUCLEOTIDE SEQUENCE</scope>
    <source>
        <strain evidence="3">IBT 29677</strain>
    </source>
</reference>
<proteinExistence type="predicted"/>
<dbReference type="SMART" id="SM00028">
    <property type="entry name" value="TPR"/>
    <property type="match status" value="6"/>
</dbReference>
<dbReference type="InterPro" id="IPR027417">
    <property type="entry name" value="P-loop_NTPase"/>
</dbReference>
<dbReference type="GeneID" id="81369543"/>
<dbReference type="PRINTS" id="PR00381">
    <property type="entry name" value="KINESINLIGHT"/>
</dbReference>
<dbReference type="PANTHER" id="PTHR46082:SF11">
    <property type="entry name" value="AAA+ ATPASE DOMAIN-CONTAINING PROTEIN-RELATED"/>
    <property type="match status" value="1"/>
</dbReference>
<dbReference type="OrthoDB" id="5986190at2759"/>
<organism evidence="3 4">
    <name type="scientific">Penicillium cosmopolitanum</name>
    <dbReference type="NCBI Taxonomy" id="1131564"/>
    <lineage>
        <taxon>Eukaryota</taxon>
        <taxon>Fungi</taxon>
        <taxon>Dikarya</taxon>
        <taxon>Ascomycota</taxon>
        <taxon>Pezizomycotina</taxon>
        <taxon>Eurotiomycetes</taxon>
        <taxon>Eurotiomycetidae</taxon>
        <taxon>Eurotiales</taxon>
        <taxon>Aspergillaceae</taxon>
        <taxon>Penicillium</taxon>
    </lineage>
</organism>
<keyword evidence="4" id="KW-1185">Reference proteome</keyword>
<comment type="caution">
    <text evidence="3">The sequence shown here is derived from an EMBL/GenBank/DDBJ whole genome shotgun (WGS) entry which is preliminary data.</text>
</comment>
<dbReference type="InterPro" id="IPR056681">
    <property type="entry name" value="DUF7779"/>
</dbReference>
<dbReference type="SUPFAM" id="SSF48452">
    <property type="entry name" value="TPR-like"/>
    <property type="match status" value="1"/>
</dbReference>
<sequence>MTCISFGKTNSGLQAGIINGTVNTQFYLPTERPETPPTPLSTVPFGRDPDFVSRDTLLDQIHKKISVPGSRIALVGIGGVGKSQLAIEYCYRLRDQSPNTWVFWVHASNAARFEQSFRDIAEQAKIPGRQDPTANIFQLVESWLQDRKRVKWLLILDNVDDDGFLHQPSTIGQQGLQIGQTNTPTKPLLEYIPRSPSGSIIITSRNKEVASKIVHNEDVLEIEPMDRSEALKLLQQKLGRLAETPDVLTLIEELEFMPLAIVQAAGYIVHRAPRCTVSQYLEKFRKNDHEATKLLHYEAGYLYRDWEAKNSILVTWQISFDYIRRIRPSATDLLSLMSFFDRQGVSEDLLQNSHEITFDRHDEDTDSTSESNTDDEFDDDVTTLRDFSFISVSENIKVFTMHRLVQLTVRVWLKTNGQIERWKEEFIASLYQRFPTVVSQRPGSHDSLQKWATLLYKGAWYAQESGNIAESKDMASISRRERELIFGLEGEQTLESTTMLAGIYRLEGRWEEAEQLFVDQGQWEKAEQLFVQVMEARKIKLGMDYPDTLSSMNNLALSYKDQGQWEKAEQLFVQVIETRKTKLGADHYNTLTSMNNLALTLWNQGRWDKAEQLILQVMETRKTKLGADHPSTLSSINNLALIYRDQGRWEEAEQLFVRVMERSKTKLGTDHPDTLSSMNNLASTFWNQGRWEEAEQLFVQVMETRKTKLGADHPDTLSSMANLASTYKGQGRWEEAEQLFVQVMETRKTKLGADHPDTLSSMNNLAHTLMSSGQYKAALQLMADCVQLRDRKLGPHHPYTISSKSALEEWRGKVDSPSSQLTEPPTDTKEASILGSSTETSE</sequence>
<dbReference type="InterPro" id="IPR019734">
    <property type="entry name" value="TPR_rpt"/>
</dbReference>
<dbReference type="InterPro" id="IPR011990">
    <property type="entry name" value="TPR-like_helical_dom_sf"/>
</dbReference>
<accession>A0A9W9W3H1</accession>
<dbReference type="Gene3D" id="3.40.50.300">
    <property type="entry name" value="P-loop containing nucleotide triphosphate hydrolases"/>
    <property type="match status" value="1"/>
</dbReference>
<protein>
    <recommendedName>
        <fullName evidence="2">DUF7779 domain-containing protein</fullName>
    </recommendedName>
</protein>
<dbReference type="PANTHER" id="PTHR46082">
    <property type="entry name" value="ATP/GTP-BINDING PROTEIN-RELATED"/>
    <property type="match status" value="1"/>
</dbReference>
<dbReference type="SUPFAM" id="SSF52540">
    <property type="entry name" value="P-loop containing nucleoside triphosphate hydrolases"/>
    <property type="match status" value="1"/>
</dbReference>
<dbReference type="AlphaFoldDB" id="A0A9W9W3H1"/>
<dbReference type="Gene3D" id="1.25.40.10">
    <property type="entry name" value="Tetratricopeptide repeat domain"/>
    <property type="match status" value="2"/>
</dbReference>
<name>A0A9W9W3H1_9EURO</name>
<evidence type="ECO:0000313" key="3">
    <source>
        <dbReference type="EMBL" id="KAJ5397813.1"/>
    </source>
</evidence>
<dbReference type="EMBL" id="JAPZBU010000006">
    <property type="protein sequence ID" value="KAJ5397813.1"/>
    <property type="molecule type" value="Genomic_DNA"/>
</dbReference>
<evidence type="ECO:0000259" key="2">
    <source>
        <dbReference type="Pfam" id="PF25000"/>
    </source>
</evidence>
<dbReference type="Pfam" id="PF25000">
    <property type="entry name" value="DUF7779"/>
    <property type="match status" value="1"/>
</dbReference>
<dbReference type="Pfam" id="PF13176">
    <property type="entry name" value="TPR_7"/>
    <property type="match status" value="1"/>
</dbReference>
<dbReference type="Proteomes" id="UP001147747">
    <property type="component" value="Unassembled WGS sequence"/>
</dbReference>
<dbReference type="InterPro" id="IPR053137">
    <property type="entry name" value="NLR-like"/>
</dbReference>
<feature type="region of interest" description="Disordered" evidence="1">
    <location>
        <begin position="794"/>
        <end position="842"/>
    </location>
</feature>
<evidence type="ECO:0000256" key="1">
    <source>
        <dbReference type="SAM" id="MobiDB-lite"/>
    </source>
</evidence>
<feature type="compositionally biased region" description="Polar residues" evidence="1">
    <location>
        <begin position="816"/>
        <end position="825"/>
    </location>
</feature>